<evidence type="ECO:0000313" key="2">
    <source>
        <dbReference type="Proteomes" id="UP000503840"/>
    </source>
</evidence>
<proteinExistence type="predicted"/>
<dbReference type="Proteomes" id="UP000503840">
    <property type="component" value="Unassembled WGS sequence"/>
</dbReference>
<sequence length="196" mass="21828">MTYTELFLQTTANGLRHWSYILQHGVQVRTPVNLSVRQVLEEAFAIPHDYVEDRIQTVFVDGMPVDNIDTAVVHNGARMGLAAALPGAAGIAMRRNSPYAALRGDITRKAEVAAQTEDGSITLLLFNLIMHEQGERFLNRGVESVAWRIAKLLKEHPEGEKLVIAAPAEATDMDTLEDWLQKNPEATVRLRVEQSE</sequence>
<gene>
    <name evidence="1" type="ORF">DSM101010T_18410</name>
</gene>
<accession>A0A7J0BII2</accession>
<evidence type="ECO:0000313" key="1">
    <source>
        <dbReference type="EMBL" id="GFM33476.1"/>
    </source>
</evidence>
<name>A0A7J0BII2_9BACT</name>
<comment type="caution">
    <text evidence="1">The sequence shown here is derived from an EMBL/GenBank/DDBJ whole genome shotgun (WGS) entry which is preliminary data.</text>
</comment>
<reference evidence="1 2" key="1">
    <citation type="submission" date="2020-05" db="EMBL/GenBank/DDBJ databases">
        <title>Draft genome sequence of Desulfovibrio sp. strain HN2T.</title>
        <authorList>
            <person name="Ueno A."/>
            <person name="Tamazawa S."/>
            <person name="Tamamura S."/>
            <person name="Murakami T."/>
            <person name="Kiyama T."/>
            <person name="Inomata H."/>
            <person name="Amano Y."/>
            <person name="Miyakawa K."/>
            <person name="Tamaki H."/>
            <person name="Naganuma T."/>
            <person name="Kaneko K."/>
        </authorList>
    </citation>
    <scope>NUCLEOTIDE SEQUENCE [LARGE SCALE GENOMIC DNA]</scope>
    <source>
        <strain evidence="1 2">HN2</strain>
    </source>
</reference>
<dbReference type="AlphaFoldDB" id="A0A7J0BII2"/>
<dbReference type="EMBL" id="BLVO01000013">
    <property type="protein sequence ID" value="GFM33476.1"/>
    <property type="molecule type" value="Genomic_DNA"/>
</dbReference>
<protein>
    <submittedName>
        <fullName evidence="1">Uncharacterized protein</fullName>
    </submittedName>
</protein>
<organism evidence="1 2">
    <name type="scientific">Desulfovibrio subterraneus</name>
    <dbReference type="NCBI Taxonomy" id="2718620"/>
    <lineage>
        <taxon>Bacteria</taxon>
        <taxon>Pseudomonadati</taxon>
        <taxon>Thermodesulfobacteriota</taxon>
        <taxon>Desulfovibrionia</taxon>
        <taxon>Desulfovibrionales</taxon>
        <taxon>Desulfovibrionaceae</taxon>
        <taxon>Desulfovibrio</taxon>
    </lineage>
</organism>
<keyword evidence="2" id="KW-1185">Reference proteome</keyword>